<evidence type="ECO:0000313" key="3">
    <source>
        <dbReference type="Proteomes" id="UP000008744"/>
    </source>
</evidence>
<dbReference type="HOGENOM" id="CLU_2910718_0_0_1"/>
<evidence type="ECO:0000313" key="2">
    <source>
        <dbReference type="EMBL" id="EDW38785.1"/>
    </source>
</evidence>
<keyword evidence="3" id="KW-1185">Reference proteome</keyword>
<dbReference type="EMBL" id="CH695964">
    <property type="protein sequence ID" value="EDW38785.1"/>
    <property type="molecule type" value="Genomic_DNA"/>
</dbReference>
<gene>
    <name evidence="2" type="primary">Dper\GL15777</name>
    <name evidence="2" type="ORF">Dper_GL15777</name>
</gene>
<feature type="non-terminal residue" evidence="2">
    <location>
        <position position="1"/>
    </location>
</feature>
<organism evidence="3">
    <name type="scientific">Drosophila persimilis</name>
    <name type="common">Fruit fly</name>
    <dbReference type="NCBI Taxonomy" id="7234"/>
    <lineage>
        <taxon>Eukaryota</taxon>
        <taxon>Metazoa</taxon>
        <taxon>Ecdysozoa</taxon>
        <taxon>Arthropoda</taxon>
        <taxon>Hexapoda</taxon>
        <taxon>Insecta</taxon>
        <taxon>Pterygota</taxon>
        <taxon>Neoptera</taxon>
        <taxon>Endopterygota</taxon>
        <taxon>Diptera</taxon>
        <taxon>Brachycera</taxon>
        <taxon>Muscomorpha</taxon>
        <taxon>Ephydroidea</taxon>
        <taxon>Drosophilidae</taxon>
        <taxon>Drosophila</taxon>
        <taxon>Sophophora</taxon>
    </lineage>
</organism>
<feature type="compositionally biased region" description="Low complexity" evidence="1">
    <location>
        <begin position="48"/>
        <end position="62"/>
    </location>
</feature>
<name>B4IRT7_DROPE</name>
<dbReference type="AlphaFoldDB" id="B4IRT7"/>
<feature type="region of interest" description="Disordered" evidence="1">
    <location>
        <begin position="38"/>
        <end position="62"/>
    </location>
</feature>
<dbReference type="Proteomes" id="UP000008744">
    <property type="component" value="Unassembled WGS sequence"/>
</dbReference>
<protein>
    <submittedName>
        <fullName evidence="2">GL15777</fullName>
    </submittedName>
</protein>
<evidence type="ECO:0000256" key="1">
    <source>
        <dbReference type="SAM" id="MobiDB-lite"/>
    </source>
</evidence>
<reference evidence="2 3" key="1">
    <citation type="journal article" date="2007" name="Nature">
        <title>Evolution of genes and genomes on the Drosophila phylogeny.</title>
        <authorList>
            <consortium name="Drosophila 12 Genomes Consortium"/>
            <person name="Clark A.G."/>
            <person name="Eisen M.B."/>
            <person name="Smith D.R."/>
            <person name="Bergman C.M."/>
            <person name="Oliver B."/>
            <person name="Markow T.A."/>
            <person name="Kaufman T.C."/>
            <person name="Kellis M."/>
            <person name="Gelbart W."/>
            <person name="Iyer V.N."/>
            <person name="Pollard D.A."/>
            <person name="Sackton T.B."/>
            <person name="Larracuente A.M."/>
            <person name="Singh N.D."/>
            <person name="Abad J.P."/>
            <person name="Abt D.N."/>
            <person name="Adryan B."/>
            <person name="Aguade M."/>
            <person name="Akashi H."/>
            <person name="Anderson W.W."/>
            <person name="Aquadro C.F."/>
            <person name="Ardell D.H."/>
            <person name="Arguello R."/>
            <person name="Artieri C.G."/>
            <person name="Barbash D.A."/>
            <person name="Barker D."/>
            <person name="Barsanti P."/>
            <person name="Batterham P."/>
            <person name="Batzoglou S."/>
            <person name="Begun D."/>
            <person name="Bhutkar A."/>
            <person name="Blanco E."/>
            <person name="Bosak S.A."/>
            <person name="Bradley R.K."/>
            <person name="Brand A.D."/>
            <person name="Brent M.R."/>
            <person name="Brooks A.N."/>
            <person name="Brown R.H."/>
            <person name="Butlin R.K."/>
            <person name="Caggese C."/>
            <person name="Calvi B.R."/>
            <person name="Bernardo de Carvalho A."/>
            <person name="Caspi A."/>
            <person name="Castrezana S."/>
            <person name="Celniker S.E."/>
            <person name="Chang J.L."/>
            <person name="Chapple C."/>
            <person name="Chatterji S."/>
            <person name="Chinwalla A."/>
            <person name="Civetta A."/>
            <person name="Clifton S.W."/>
            <person name="Comeron J.M."/>
            <person name="Costello J.C."/>
            <person name="Coyne J.A."/>
            <person name="Daub J."/>
            <person name="David R.G."/>
            <person name="Delcher A.L."/>
            <person name="Delehaunty K."/>
            <person name="Do C.B."/>
            <person name="Ebling H."/>
            <person name="Edwards K."/>
            <person name="Eickbush T."/>
            <person name="Evans J.D."/>
            <person name="Filipski A."/>
            <person name="Findeiss S."/>
            <person name="Freyhult E."/>
            <person name="Fulton L."/>
            <person name="Fulton R."/>
            <person name="Garcia A.C."/>
            <person name="Gardiner A."/>
            <person name="Garfield D.A."/>
            <person name="Garvin B.E."/>
            <person name="Gibson G."/>
            <person name="Gilbert D."/>
            <person name="Gnerre S."/>
            <person name="Godfrey J."/>
            <person name="Good R."/>
            <person name="Gotea V."/>
            <person name="Gravely B."/>
            <person name="Greenberg A.J."/>
            <person name="Griffiths-Jones S."/>
            <person name="Gross S."/>
            <person name="Guigo R."/>
            <person name="Gustafson E.A."/>
            <person name="Haerty W."/>
            <person name="Hahn M.W."/>
            <person name="Halligan D.L."/>
            <person name="Halpern A.L."/>
            <person name="Halter G.M."/>
            <person name="Han M.V."/>
            <person name="Heger A."/>
            <person name="Hillier L."/>
            <person name="Hinrichs A.S."/>
            <person name="Holmes I."/>
            <person name="Hoskins R.A."/>
            <person name="Hubisz M.J."/>
            <person name="Hultmark D."/>
            <person name="Huntley M.A."/>
            <person name="Jaffe D.B."/>
            <person name="Jagadeeshan S."/>
            <person name="Jeck W.R."/>
            <person name="Johnson J."/>
            <person name="Jones C.D."/>
            <person name="Jordan W.C."/>
            <person name="Karpen G.H."/>
            <person name="Kataoka E."/>
            <person name="Keightley P.D."/>
            <person name="Kheradpour P."/>
            <person name="Kirkness E.F."/>
            <person name="Koerich L.B."/>
            <person name="Kristiansen K."/>
            <person name="Kudrna D."/>
            <person name="Kulathinal R.J."/>
            <person name="Kumar S."/>
            <person name="Kwok R."/>
            <person name="Lander E."/>
            <person name="Langley C.H."/>
            <person name="Lapoint R."/>
            <person name="Lazzaro B.P."/>
            <person name="Lee S.J."/>
            <person name="Levesque L."/>
            <person name="Li R."/>
            <person name="Lin C.F."/>
            <person name="Lin M.F."/>
            <person name="Lindblad-Toh K."/>
            <person name="Llopart A."/>
            <person name="Long M."/>
            <person name="Low L."/>
            <person name="Lozovsky E."/>
            <person name="Lu J."/>
            <person name="Luo M."/>
            <person name="Machado C.A."/>
            <person name="Makalowski W."/>
            <person name="Marzo M."/>
            <person name="Matsuda M."/>
            <person name="Matzkin L."/>
            <person name="McAllister B."/>
            <person name="McBride C.S."/>
            <person name="McKernan B."/>
            <person name="McKernan K."/>
            <person name="Mendez-Lago M."/>
            <person name="Minx P."/>
            <person name="Mollenhauer M.U."/>
            <person name="Montooth K."/>
            <person name="Mount S.M."/>
            <person name="Mu X."/>
            <person name="Myers E."/>
            <person name="Negre B."/>
            <person name="Newfeld S."/>
            <person name="Nielsen R."/>
            <person name="Noor M.A."/>
            <person name="O'Grady P."/>
            <person name="Pachter L."/>
            <person name="Papaceit M."/>
            <person name="Parisi M.J."/>
            <person name="Parisi M."/>
            <person name="Parts L."/>
            <person name="Pedersen J.S."/>
            <person name="Pesole G."/>
            <person name="Phillippy A.M."/>
            <person name="Ponting C.P."/>
            <person name="Pop M."/>
            <person name="Porcelli D."/>
            <person name="Powell J.R."/>
            <person name="Prohaska S."/>
            <person name="Pruitt K."/>
            <person name="Puig M."/>
            <person name="Quesneville H."/>
            <person name="Ram K.R."/>
            <person name="Rand D."/>
            <person name="Rasmussen M.D."/>
            <person name="Reed L.K."/>
            <person name="Reenan R."/>
            <person name="Reily A."/>
            <person name="Remington K.A."/>
            <person name="Rieger T.T."/>
            <person name="Ritchie M.G."/>
            <person name="Robin C."/>
            <person name="Rogers Y.H."/>
            <person name="Rohde C."/>
            <person name="Rozas J."/>
            <person name="Rubenfield M.J."/>
            <person name="Ruiz A."/>
            <person name="Russo S."/>
            <person name="Salzberg S.L."/>
            <person name="Sanchez-Gracia A."/>
            <person name="Saranga D.J."/>
            <person name="Sato H."/>
            <person name="Schaeffer S.W."/>
            <person name="Schatz M.C."/>
            <person name="Schlenke T."/>
            <person name="Schwartz R."/>
            <person name="Segarra C."/>
            <person name="Singh R.S."/>
            <person name="Sirot L."/>
            <person name="Sirota M."/>
            <person name="Sisneros N.B."/>
            <person name="Smith C.D."/>
            <person name="Smith T.F."/>
            <person name="Spieth J."/>
            <person name="Stage D.E."/>
            <person name="Stark A."/>
            <person name="Stephan W."/>
            <person name="Strausberg R.L."/>
            <person name="Strempel S."/>
            <person name="Sturgill D."/>
            <person name="Sutton G."/>
            <person name="Sutton G.G."/>
            <person name="Tao W."/>
            <person name="Teichmann S."/>
            <person name="Tobari Y.N."/>
            <person name="Tomimura Y."/>
            <person name="Tsolas J.M."/>
            <person name="Valente V.L."/>
            <person name="Venter E."/>
            <person name="Venter J.C."/>
            <person name="Vicario S."/>
            <person name="Vieira F.G."/>
            <person name="Vilella A.J."/>
            <person name="Villasante A."/>
            <person name="Walenz B."/>
            <person name="Wang J."/>
            <person name="Wasserman M."/>
            <person name="Watts T."/>
            <person name="Wilson D."/>
            <person name="Wilson R.K."/>
            <person name="Wing R.A."/>
            <person name="Wolfner M.F."/>
            <person name="Wong A."/>
            <person name="Wong G.K."/>
            <person name="Wu C.I."/>
            <person name="Wu G."/>
            <person name="Yamamoto D."/>
            <person name="Yang H.P."/>
            <person name="Yang S.P."/>
            <person name="Yorke J.A."/>
            <person name="Yoshida K."/>
            <person name="Zdobnov E."/>
            <person name="Zhang P."/>
            <person name="Zhang Y."/>
            <person name="Zimin A.V."/>
            <person name="Baldwin J."/>
            <person name="Abdouelleil A."/>
            <person name="Abdulkadir J."/>
            <person name="Abebe A."/>
            <person name="Abera B."/>
            <person name="Abreu J."/>
            <person name="Acer S.C."/>
            <person name="Aftuck L."/>
            <person name="Alexander A."/>
            <person name="An P."/>
            <person name="Anderson E."/>
            <person name="Anderson S."/>
            <person name="Arachi H."/>
            <person name="Azer M."/>
            <person name="Bachantsang P."/>
            <person name="Barry A."/>
            <person name="Bayul T."/>
            <person name="Berlin A."/>
            <person name="Bessette D."/>
            <person name="Bloom T."/>
            <person name="Blye J."/>
            <person name="Boguslavskiy L."/>
            <person name="Bonnet C."/>
            <person name="Boukhgalter B."/>
            <person name="Bourzgui I."/>
            <person name="Brown A."/>
            <person name="Cahill P."/>
            <person name="Channer S."/>
            <person name="Cheshatsang Y."/>
            <person name="Chuda L."/>
            <person name="Citroen M."/>
            <person name="Collymore A."/>
            <person name="Cooke P."/>
            <person name="Costello M."/>
            <person name="D'Aco K."/>
            <person name="Daza R."/>
            <person name="De Haan G."/>
            <person name="DeGray S."/>
            <person name="DeMaso C."/>
            <person name="Dhargay N."/>
            <person name="Dooley K."/>
            <person name="Dooley E."/>
            <person name="Doricent M."/>
            <person name="Dorje P."/>
            <person name="Dorjee K."/>
            <person name="Dupes A."/>
            <person name="Elong R."/>
            <person name="Falk J."/>
            <person name="Farina A."/>
            <person name="Faro S."/>
            <person name="Ferguson D."/>
            <person name="Fisher S."/>
            <person name="Foley C.D."/>
            <person name="Franke A."/>
            <person name="Friedrich D."/>
            <person name="Gadbois L."/>
            <person name="Gearin G."/>
            <person name="Gearin C.R."/>
            <person name="Giannoukos G."/>
            <person name="Goode T."/>
            <person name="Graham J."/>
            <person name="Grandbois E."/>
            <person name="Grewal S."/>
            <person name="Gyaltsen K."/>
            <person name="Hafez N."/>
            <person name="Hagos B."/>
            <person name="Hall J."/>
            <person name="Henson C."/>
            <person name="Hollinger A."/>
            <person name="Honan T."/>
            <person name="Huard M.D."/>
            <person name="Hughes L."/>
            <person name="Hurhula B."/>
            <person name="Husby M.E."/>
            <person name="Kamat A."/>
            <person name="Kanga B."/>
            <person name="Kashin S."/>
            <person name="Khazanovich D."/>
            <person name="Kisner P."/>
            <person name="Lance K."/>
            <person name="Lara M."/>
            <person name="Lee W."/>
            <person name="Lennon N."/>
            <person name="Letendre F."/>
            <person name="LeVine R."/>
            <person name="Lipovsky A."/>
            <person name="Liu X."/>
            <person name="Liu J."/>
            <person name="Liu S."/>
            <person name="Lokyitsang T."/>
            <person name="Lokyitsang Y."/>
            <person name="Lubonja R."/>
            <person name="Lui A."/>
            <person name="MacDonald P."/>
            <person name="Magnisalis V."/>
            <person name="Maru K."/>
            <person name="Matthews C."/>
            <person name="McCusker W."/>
            <person name="McDonough S."/>
            <person name="Mehta T."/>
            <person name="Meldrim J."/>
            <person name="Meneus L."/>
            <person name="Mihai O."/>
            <person name="Mihalev A."/>
            <person name="Mihova T."/>
            <person name="Mittelman R."/>
            <person name="Mlenga V."/>
            <person name="Montmayeur A."/>
            <person name="Mulrain L."/>
            <person name="Navidi A."/>
            <person name="Naylor J."/>
            <person name="Negash T."/>
            <person name="Nguyen T."/>
            <person name="Nguyen N."/>
            <person name="Nicol R."/>
            <person name="Norbu C."/>
            <person name="Norbu N."/>
            <person name="Novod N."/>
            <person name="O'Neill B."/>
            <person name="Osman S."/>
            <person name="Markiewicz E."/>
            <person name="Oyono O.L."/>
            <person name="Patti C."/>
            <person name="Phunkhang P."/>
            <person name="Pierre F."/>
            <person name="Priest M."/>
            <person name="Raghuraman S."/>
            <person name="Rege F."/>
            <person name="Reyes R."/>
            <person name="Rise C."/>
            <person name="Rogov P."/>
            <person name="Ross K."/>
            <person name="Ryan E."/>
            <person name="Settipalli S."/>
            <person name="Shea T."/>
            <person name="Sherpa N."/>
            <person name="Shi L."/>
            <person name="Shih D."/>
            <person name="Sparrow T."/>
            <person name="Spaulding J."/>
            <person name="Stalker J."/>
            <person name="Stange-Thomann N."/>
            <person name="Stavropoulos S."/>
            <person name="Stone C."/>
            <person name="Strader C."/>
            <person name="Tesfaye S."/>
            <person name="Thomson T."/>
            <person name="Thoulutsang Y."/>
            <person name="Thoulutsang D."/>
            <person name="Topham K."/>
            <person name="Topping I."/>
            <person name="Tsamla T."/>
            <person name="Vassiliev H."/>
            <person name="Vo A."/>
            <person name="Wangchuk T."/>
            <person name="Wangdi T."/>
            <person name="Weiand M."/>
            <person name="Wilkinson J."/>
            <person name="Wilson A."/>
            <person name="Yadav S."/>
            <person name="Young G."/>
            <person name="Yu Q."/>
            <person name="Zembek L."/>
            <person name="Zhong D."/>
            <person name="Zimmer A."/>
            <person name="Zwirko Z."/>
            <person name="Jaffe D.B."/>
            <person name="Alvarez P."/>
            <person name="Brockman W."/>
            <person name="Butler J."/>
            <person name="Chin C."/>
            <person name="Gnerre S."/>
            <person name="Grabherr M."/>
            <person name="Kleber M."/>
            <person name="Mauceli E."/>
            <person name="MacCallum I."/>
        </authorList>
    </citation>
    <scope>NUCLEOTIDE SEQUENCE [LARGE SCALE GENOMIC DNA]</scope>
    <source>
        <strain evidence="3">MSH-3 / Tucson 14011-0111.49</strain>
    </source>
</reference>
<proteinExistence type="predicted"/>
<accession>B4IRT7</accession>
<sequence>WREGPWAQKEVRSFVLLEQLIKKTSTWISDMKAMGMLSPEWVSHKEQQQPQQQDPKPNQNKS</sequence>